<dbReference type="Proteomes" id="UP000199561">
    <property type="component" value="Unassembled WGS sequence"/>
</dbReference>
<dbReference type="InterPro" id="IPR050194">
    <property type="entry name" value="Glycosyltransferase_grp1"/>
</dbReference>
<dbReference type="InterPro" id="IPR028098">
    <property type="entry name" value="Glyco_trans_4-like_N"/>
</dbReference>
<dbReference type="Gene3D" id="3.40.50.2000">
    <property type="entry name" value="Glycogen Phosphorylase B"/>
    <property type="match status" value="2"/>
</dbReference>
<dbReference type="EMBL" id="FOUF01000001">
    <property type="protein sequence ID" value="SFL83049.1"/>
    <property type="molecule type" value="Genomic_DNA"/>
</dbReference>
<dbReference type="STRING" id="52442.SAMN05421880_10169"/>
<keyword evidence="4" id="KW-1185">Reference proteome</keyword>
<dbReference type="NCBIfam" id="TIGR03088">
    <property type="entry name" value="stp2"/>
    <property type="match status" value="1"/>
</dbReference>
<evidence type="ECO:0000313" key="2">
    <source>
        <dbReference type="EMBL" id="CAE6512975.1"/>
    </source>
</evidence>
<gene>
    <name evidence="2" type="ORF">NMYAN_40197</name>
    <name evidence="3" type="ORF">SAMN05421880_10169</name>
</gene>
<dbReference type="GO" id="GO:0016757">
    <property type="term" value="F:glycosyltransferase activity"/>
    <property type="evidence" value="ECO:0007669"/>
    <property type="project" value="UniProtKB-ARBA"/>
</dbReference>
<accession>A0A1I4KWZ5</accession>
<keyword evidence="3" id="KW-0808">Transferase</keyword>
<evidence type="ECO:0000313" key="4">
    <source>
        <dbReference type="Proteomes" id="UP000199561"/>
    </source>
</evidence>
<reference evidence="2" key="2">
    <citation type="submission" date="2021-02" db="EMBL/GenBank/DDBJ databases">
        <authorList>
            <person name="Han P."/>
        </authorList>
    </citation>
    <scope>NUCLEOTIDE SEQUENCE</scope>
    <source>
        <strain evidence="2">Nitrosomonas nitrosa 18-3D</strain>
    </source>
</reference>
<dbReference type="Pfam" id="PF13439">
    <property type="entry name" value="Glyco_transf_4"/>
    <property type="match status" value="1"/>
</dbReference>
<dbReference type="OrthoDB" id="9775208at2"/>
<dbReference type="SUPFAM" id="SSF53756">
    <property type="entry name" value="UDP-Glycosyltransferase/glycogen phosphorylase"/>
    <property type="match status" value="1"/>
</dbReference>
<organism evidence="3 4">
    <name type="scientific">Nitrosomonas nitrosa</name>
    <dbReference type="NCBI Taxonomy" id="52442"/>
    <lineage>
        <taxon>Bacteria</taxon>
        <taxon>Pseudomonadati</taxon>
        <taxon>Pseudomonadota</taxon>
        <taxon>Betaproteobacteria</taxon>
        <taxon>Nitrosomonadales</taxon>
        <taxon>Nitrosomonadaceae</taxon>
        <taxon>Nitrosomonas</taxon>
    </lineage>
</organism>
<protein>
    <submittedName>
        <fullName evidence="2 3">Sugar transferase</fullName>
    </submittedName>
</protein>
<dbReference type="PANTHER" id="PTHR45947:SF3">
    <property type="entry name" value="SULFOQUINOVOSYL TRANSFERASE SQD2"/>
    <property type="match status" value="1"/>
</dbReference>
<evidence type="ECO:0000313" key="3">
    <source>
        <dbReference type="EMBL" id="SFL83049.1"/>
    </source>
</evidence>
<dbReference type="EMBL" id="CAJNAP010000034">
    <property type="protein sequence ID" value="CAE6512975.1"/>
    <property type="molecule type" value="Genomic_DNA"/>
</dbReference>
<evidence type="ECO:0000259" key="1">
    <source>
        <dbReference type="Pfam" id="PF13439"/>
    </source>
</evidence>
<dbReference type="InterPro" id="IPR017522">
    <property type="entry name" value="Sugar_tfrase_PEP-CTERM_Stp2"/>
</dbReference>
<proteinExistence type="predicted"/>
<sequence length="381" mass="42816">MNSTYPPLIVHVIHHLGVGGLENGLVNLINAIPPERYRHAIICLKGYSDFHQRIKRKDVTIVALNKREGNDFRIYPSLFKIFKQLQPDIVHTRNLATMEGQVIAALARIKARVHGEHGRDIFDLEGKSRKYNLLRKAIRPLVHHFIAVSKDLEKWLIDTVKVDPDHIDQIYNGVDILRFSPSDTLPFTAAPAGFINQHSFVIGSVGRMAGVKDYPNLVQAFLLTLEKIPEARKYFRLLIIGEGEAREKCITMLRVAGAENLAWLPGERADIPDLMHMMSLFILPSLAEGISNTILEAMASGLPVIATRVGGNIELVKEDETGKLIPPGNPERLAETMCDYYINKGLLRKHGMAARRLVESRFSMDAMTQSYLKVYDKVLGL</sequence>
<dbReference type="Proteomes" id="UP000601736">
    <property type="component" value="Unassembled WGS sequence"/>
</dbReference>
<name>A0A1I4KWZ5_9PROT</name>
<dbReference type="PANTHER" id="PTHR45947">
    <property type="entry name" value="SULFOQUINOVOSYL TRANSFERASE SQD2"/>
    <property type="match status" value="1"/>
</dbReference>
<dbReference type="RefSeq" id="WP_090665605.1">
    <property type="nucleotide sequence ID" value="NZ_CAJNAP010000034.1"/>
</dbReference>
<dbReference type="Pfam" id="PF13692">
    <property type="entry name" value="Glyco_trans_1_4"/>
    <property type="match status" value="1"/>
</dbReference>
<dbReference type="AlphaFoldDB" id="A0A1I4KWZ5"/>
<feature type="domain" description="Glycosyltransferase subfamily 4-like N-terminal" evidence="1">
    <location>
        <begin position="18"/>
        <end position="176"/>
    </location>
</feature>
<reference evidence="3 4" key="1">
    <citation type="submission" date="2016-10" db="EMBL/GenBank/DDBJ databases">
        <authorList>
            <person name="de Groot N.N."/>
        </authorList>
    </citation>
    <scope>NUCLEOTIDE SEQUENCE [LARGE SCALE GENOMIC DNA]</scope>
    <source>
        <strain evidence="3 4">Nm146</strain>
    </source>
</reference>